<proteinExistence type="predicted"/>
<name>A0A0E9X610_ANGAN</name>
<evidence type="ECO:0000313" key="1">
    <source>
        <dbReference type="EMBL" id="JAH97133.1"/>
    </source>
</evidence>
<dbReference type="EMBL" id="GBXM01011444">
    <property type="protein sequence ID" value="JAH97133.1"/>
    <property type="molecule type" value="Transcribed_RNA"/>
</dbReference>
<dbReference type="AlphaFoldDB" id="A0A0E9X610"/>
<reference evidence="1" key="2">
    <citation type="journal article" date="2015" name="Fish Shellfish Immunol.">
        <title>Early steps in the European eel (Anguilla anguilla)-Vibrio vulnificus interaction in the gills: Role of the RtxA13 toxin.</title>
        <authorList>
            <person name="Callol A."/>
            <person name="Pajuelo D."/>
            <person name="Ebbesson L."/>
            <person name="Teles M."/>
            <person name="MacKenzie S."/>
            <person name="Amaro C."/>
        </authorList>
    </citation>
    <scope>NUCLEOTIDE SEQUENCE</scope>
</reference>
<sequence length="155" mass="17089">MDCSMQYQPFPSVKGVCTRKQRTCPFFDDTDMRLHKDCNDNFLLICLSHPGLSWPTNWRGVSGHFVLGSVCAQLCSHLGPSHVKPSSSSNAGSLILCLRLCPLQANQEVQQMSLLPGCLRPPVLNCTDPRRVNITLINDHSGVSFACGHGHFCSF</sequence>
<organism evidence="1">
    <name type="scientific">Anguilla anguilla</name>
    <name type="common">European freshwater eel</name>
    <name type="synonym">Muraena anguilla</name>
    <dbReference type="NCBI Taxonomy" id="7936"/>
    <lineage>
        <taxon>Eukaryota</taxon>
        <taxon>Metazoa</taxon>
        <taxon>Chordata</taxon>
        <taxon>Craniata</taxon>
        <taxon>Vertebrata</taxon>
        <taxon>Euteleostomi</taxon>
        <taxon>Actinopterygii</taxon>
        <taxon>Neopterygii</taxon>
        <taxon>Teleostei</taxon>
        <taxon>Anguilliformes</taxon>
        <taxon>Anguillidae</taxon>
        <taxon>Anguilla</taxon>
    </lineage>
</organism>
<accession>A0A0E9X610</accession>
<protein>
    <submittedName>
        <fullName evidence="1">Uncharacterized protein</fullName>
    </submittedName>
</protein>
<reference evidence="1" key="1">
    <citation type="submission" date="2014-11" db="EMBL/GenBank/DDBJ databases">
        <authorList>
            <person name="Amaro Gonzalez C."/>
        </authorList>
    </citation>
    <scope>NUCLEOTIDE SEQUENCE</scope>
</reference>